<dbReference type="AlphaFoldDB" id="A0A833HQJ9"/>
<evidence type="ECO:0000313" key="2">
    <source>
        <dbReference type="EMBL" id="KAB3531873.1"/>
    </source>
</evidence>
<keyword evidence="3" id="KW-1185">Reference proteome</keyword>
<accession>A0A833HQJ9</accession>
<gene>
    <name evidence="2" type="primary">yabQ</name>
    <name evidence="2" type="ORF">F8153_03825</name>
</gene>
<evidence type="ECO:0000256" key="1">
    <source>
        <dbReference type="SAM" id="Phobius"/>
    </source>
</evidence>
<keyword evidence="1" id="KW-0472">Membrane</keyword>
<proteinExistence type="predicted"/>
<evidence type="ECO:0000313" key="3">
    <source>
        <dbReference type="Proteomes" id="UP000465601"/>
    </source>
</evidence>
<dbReference type="Pfam" id="PF09578">
    <property type="entry name" value="Spore_YabQ"/>
    <property type="match status" value="1"/>
</dbReference>
<comment type="caution">
    <text evidence="2">The sequence shown here is derived from an EMBL/GenBank/DDBJ whole genome shotgun (WGS) entry which is preliminary data.</text>
</comment>
<feature type="transmembrane region" description="Helical" evidence="1">
    <location>
        <begin position="6"/>
        <end position="28"/>
    </location>
</feature>
<protein>
    <submittedName>
        <fullName evidence="2">Spore cortex biosynthesis protein YabQ</fullName>
    </submittedName>
</protein>
<name>A0A833HQJ9_9FIRM</name>
<keyword evidence="1" id="KW-0812">Transmembrane</keyword>
<feature type="transmembrane region" description="Helical" evidence="1">
    <location>
        <begin position="71"/>
        <end position="88"/>
    </location>
</feature>
<dbReference type="Proteomes" id="UP000465601">
    <property type="component" value="Unassembled WGS sequence"/>
</dbReference>
<dbReference type="EMBL" id="WBZB01000012">
    <property type="protein sequence ID" value="KAB3531873.1"/>
    <property type="molecule type" value="Genomic_DNA"/>
</dbReference>
<reference evidence="2 3" key="1">
    <citation type="submission" date="2019-10" db="EMBL/GenBank/DDBJ databases">
        <title>Alkaliphilus serpentinus sp. nov. and Alkaliphilus pronyensis sp. nov., two novel anaerobic alkaliphilic species isolated from the serpentinized-hosted hydrothermal field of the Prony Bay (New Caledonia).</title>
        <authorList>
            <person name="Postec A."/>
        </authorList>
    </citation>
    <scope>NUCLEOTIDE SEQUENCE [LARGE SCALE GENOMIC DNA]</scope>
    <source>
        <strain evidence="2 3">LacT</strain>
    </source>
</reference>
<dbReference type="NCBIfam" id="TIGR02893">
    <property type="entry name" value="spore_yabQ"/>
    <property type="match status" value="1"/>
</dbReference>
<dbReference type="InterPro" id="IPR019074">
    <property type="entry name" value="YabQ"/>
</dbReference>
<sequence>MYSINQEVYILLATIYGGIIIGFIYELYKVFRNIFKPRKVATNLQDMFFWTIITLVAFYVLIYSNNAQLRFYNFLGFLIGALMYHYVLSKPVSKGLYFLLGVFKGFFHDLWQLTIYPFRVAFSLVEVPYTYCKKKTKPVYYKSKRIFKLPGRIVYDTKRSIGRYFKKR</sequence>
<keyword evidence="1" id="KW-1133">Transmembrane helix</keyword>
<organism evidence="2 3">
    <name type="scientific">Alkaliphilus serpentinus</name>
    <dbReference type="NCBI Taxonomy" id="1482731"/>
    <lineage>
        <taxon>Bacteria</taxon>
        <taxon>Bacillati</taxon>
        <taxon>Bacillota</taxon>
        <taxon>Clostridia</taxon>
        <taxon>Peptostreptococcales</taxon>
        <taxon>Natronincolaceae</taxon>
        <taxon>Alkaliphilus</taxon>
    </lineage>
</organism>
<feature type="transmembrane region" description="Helical" evidence="1">
    <location>
        <begin position="48"/>
        <end position="65"/>
    </location>
</feature>
<dbReference type="OrthoDB" id="1685240at2"/>